<organism evidence="2 3">
    <name type="scientific">Mycena albidolilacea</name>
    <dbReference type="NCBI Taxonomy" id="1033008"/>
    <lineage>
        <taxon>Eukaryota</taxon>
        <taxon>Fungi</taxon>
        <taxon>Dikarya</taxon>
        <taxon>Basidiomycota</taxon>
        <taxon>Agaricomycotina</taxon>
        <taxon>Agaricomycetes</taxon>
        <taxon>Agaricomycetidae</taxon>
        <taxon>Agaricales</taxon>
        <taxon>Marasmiineae</taxon>
        <taxon>Mycenaceae</taxon>
        <taxon>Mycena</taxon>
    </lineage>
</organism>
<protein>
    <submittedName>
        <fullName evidence="2">Uncharacterized protein</fullName>
    </submittedName>
</protein>
<evidence type="ECO:0000256" key="1">
    <source>
        <dbReference type="SAM" id="MobiDB-lite"/>
    </source>
</evidence>
<gene>
    <name evidence="2" type="ORF">DFH08DRAFT_881753</name>
</gene>
<name>A0AAD6ZNY5_9AGAR</name>
<accession>A0AAD6ZNY5</accession>
<dbReference type="Proteomes" id="UP001218218">
    <property type="component" value="Unassembled WGS sequence"/>
</dbReference>
<feature type="compositionally biased region" description="Basic and acidic residues" evidence="1">
    <location>
        <begin position="132"/>
        <end position="153"/>
    </location>
</feature>
<sequence>MRFEERGARITALGPFLKAAVKRMSPGEREAFEKAWIDRLLQAAKESGAVMPSSVPQAREPESIIVDSDDDMPLSICTPSASVKQTLAPDTAIPSTSDISLVSNTQATLATMGWQPWLPGAKETHLKKAAKDHHETAAETLEKKERQLEGKRERERILAAERQRRITMPALS</sequence>
<evidence type="ECO:0000313" key="3">
    <source>
        <dbReference type="Proteomes" id="UP001218218"/>
    </source>
</evidence>
<dbReference type="AlphaFoldDB" id="A0AAD6ZNY5"/>
<dbReference type="EMBL" id="JARIHO010000035">
    <property type="protein sequence ID" value="KAJ7331529.1"/>
    <property type="molecule type" value="Genomic_DNA"/>
</dbReference>
<proteinExistence type="predicted"/>
<reference evidence="2" key="1">
    <citation type="submission" date="2023-03" db="EMBL/GenBank/DDBJ databases">
        <title>Massive genome expansion in bonnet fungi (Mycena s.s.) driven by repeated elements and novel gene families across ecological guilds.</title>
        <authorList>
            <consortium name="Lawrence Berkeley National Laboratory"/>
            <person name="Harder C.B."/>
            <person name="Miyauchi S."/>
            <person name="Viragh M."/>
            <person name="Kuo A."/>
            <person name="Thoen E."/>
            <person name="Andreopoulos B."/>
            <person name="Lu D."/>
            <person name="Skrede I."/>
            <person name="Drula E."/>
            <person name="Henrissat B."/>
            <person name="Morin E."/>
            <person name="Kohler A."/>
            <person name="Barry K."/>
            <person name="LaButti K."/>
            <person name="Morin E."/>
            <person name="Salamov A."/>
            <person name="Lipzen A."/>
            <person name="Mereny Z."/>
            <person name="Hegedus B."/>
            <person name="Baldrian P."/>
            <person name="Stursova M."/>
            <person name="Weitz H."/>
            <person name="Taylor A."/>
            <person name="Grigoriev I.V."/>
            <person name="Nagy L.G."/>
            <person name="Martin F."/>
            <person name="Kauserud H."/>
        </authorList>
    </citation>
    <scope>NUCLEOTIDE SEQUENCE</scope>
    <source>
        <strain evidence="2">CBHHK002</strain>
    </source>
</reference>
<evidence type="ECO:0000313" key="2">
    <source>
        <dbReference type="EMBL" id="KAJ7331529.1"/>
    </source>
</evidence>
<feature type="region of interest" description="Disordered" evidence="1">
    <location>
        <begin position="131"/>
        <end position="153"/>
    </location>
</feature>
<comment type="caution">
    <text evidence="2">The sequence shown here is derived from an EMBL/GenBank/DDBJ whole genome shotgun (WGS) entry which is preliminary data.</text>
</comment>
<keyword evidence="3" id="KW-1185">Reference proteome</keyword>